<dbReference type="EMBL" id="ML733447">
    <property type="protein sequence ID" value="KAB8218625.1"/>
    <property type="molecule type" value="Genomic_DNA"/>
</dbReference>
<evidence type="ECO:0000313" key="3">
    <source>
        <dbReference type="Proteomes" id="UP000326799"/>
    </source>
</evidence>
<feature type="transmembrane region" description="Helical" evidence="1">
    <location>
        <begin position="71"/>
        <end position="99"/>
    </location>
</feature>
<keyword evidence="1" id="KW-0472">Membrane</keyword>
<evidence type="ECO:0000313" key="2">
    <source>
        <dbReference type="EMBL" id="KAB8218625.1"/>
    </source>
</evidence>
<keyword evidence="3" id="KW-1185">Reference proteome</keyword>
<dbReference type="Proteomes" id="UP000326799">
    <property type="component" value="Unassembled WGS sequence"/>
</dbReference>
<keyword evidence="1" id="KW-1133">Transmembrane helix</keyword>
<accession>A0A5N6ENN1</accession>
<name>A0A5N6ENN1_9EURO</name>
<reference evidence="2 3" key="1">
    <citation type="submission" date="2019-04" db="EMBL/GenBank/DDBJ databases">
        <title>Fungal friends and foes A comparative genomics study of 23 Aspergillus species from section Flavi.</title>
        <authorList>
            <consortium name="DOE Joint Genome Institute"/>
            <person name="Kjaerbolling I."/>
            <person name="Vesth T.C."/>
            <person name="Frisvad J.C."/>
            <person name="Nybo J.L."/>
            <person name="Theobald S."/>
            <person name="Kildgaard S."/>
            <person name="Petersen T.I."/>
            <person name="Kuo A."/>
            <person name="Sato A."/>
            <person name="Lyhne E.K."/>
            <person name="Kogle M.E."/>
            <person name="Wiebenga A."/>
            <person name="Kun R.S."/>
            <person name="Lubbers R.J."/>
            <person name="Makela M.R."/>
            <person name="Barry K."/>
            <person name="Chovatia M."/>
            <person name="Clum A."/>
            <person name="Daum C."/>
            <person name="Haridas S."/>
            <person name="He G."/>
            <person name="LaButti K."/>
            <person name="Lipzen A."/>
            <person name="Mondo S."/>
            <person name="Pangilinan J."/>
            <person name="Riley R."/>
            <person name="Salamov A."/>
            <person name="Simmons B.A."/>
            <person name="Magnuson J.K."/>
            <person name="Henrissat B."/>
            <person name="Mortensen U.H."/>
            <person name="Larsen T.O."/>
            <person name="De vries R.P."/>
            <person name="Grigoriev I.V."/>
            <person name="Machida M."/>
            <person name="Baker S.E."/>
            <person name="Andersen M.R."/>
        </authorList>
    </citation>
    <scope>NUCLEOTIDE SEQUENCE [LARGE SCALE GENOMIC DNA]</scope>
    <source>
        <strain evidence="2 3">CBS 126849</strain>
    </source>
</reference>
<protein>
    <submittedName>
        <fullName evidence="2">Uncharacterized protein</fullName>
    </submittedName>
</protein>
<keyword evidence="1" id="KW-0812">Transmembrane</keyword>
<organism evidence="2 3">
    <name type="scientific">Aspergillus novoparasiticus</name>
    <dbReference type="NCBI Taxonomy" id="986946"/>
    <lineage>
        <taxon>Eukaryota</taxon>
        <taxon>Fungi</taxon>
        <taxon>Dikarya</taxon>
        <taxon>Ascomycota</taxon>
        <taxon>Pezizomycotina</taxon>
        <taxon>Eurotiomycetes</taxon>
        <taxon>Eurotiomycetidae</taxon>
        <taxon>Eurotiales</taxon>
        <taxon>Aspergillaceae</taxon>
        <taxon>Aspergillus</taxon>
        <taxon>Aspergillus subgen. Circumdati</taxon>
    </lineage>
</organism>
<sequence length="226" mass="25752">MRAFLLKDEPHPFCMRVTLDDRNVAWWLGWTRPFVIDLIFFIYISSWLRVQQSIRASCTVRFLRTVSRGRAPLWSFSVAVIQIWIDIVAYSATMVGLGLDGSFFFIKERKCDLRSKILALRLLGFYLVTSGEKGGGDGKEEGGPYGMGCDRNKGDSNHGSTFFSQDYGISVLGNYERRNFRKWMMMNHGSQQCISLYVTCTFRTLIGTSGTQSDALCRECSRLLPD</sequence>
<dbReference type="AlphaFoldDB" id="A0A5N6ENN1"/>
<gene>
    <name evidence="2" type="ORF">BDV33DRAFT_120993</name>
</gene>
<evidence type="ECO:0000256" key="1">
    <source>
        <dbReference type="SAM" id="Phobius"/>
    </source>
</evidence>
<feature type="transmembrane region" description="Helical" evidence="1">
    <location>
        <begin position="30"/>
        <end position="50"/>
    </location>
</feature>
<proteinExistence type="predicted"/>